<reference evidence="3 4" key="1">
    <citation type="submission" date="2019-06" db="EMBL/GenBank/DDBJ databases">
        <title>Metagenome assembled Genome of Spiribacter salinus SL48-SHIP from the microbial mat of Salt Lake 48 (Novosibirsk region, Russia).</title>
        <authorList>
            <person name="Shipova A."/>
            <person name="Rozanov A.S."/>
            <person name="Bryanskaya A.V."/>
            <person name="Peltek S.E."/>
        </authorList>
    </citation>
    <scope>NUCLEOTIDE SEQUENCE [LARGE SCALE GENOMIC DNA]</scope>
    <source>
        <strain evidence="3">SL48-SHIP-2</strain>
    </source>
</reference>
<evidence type="ECO:0000256" key="2">
    <source>
        <dbReference type="RuleBase" id="RU362080"/>
    </source>
</evidence>
<comment type="caution">
    <text evidence="3">The sequence shown here is derived from an EMBL/GenBank/DDBJ whole genome shotgun (WGS) entry which is preliminary data.</text>
</comment>
<evidence type="ECO:0000313" key="3">
    <source>
        <dbReference type="EMBL" id="TQE92661.1"/>
    </source>
</evidence>
<dbReference type="InterPro" id="IPR051416">
    <property type="entry name" value="phD-YefM_TA_antitoxins"/>
</dbReference>
<comment type="function">
    <text evidence="2">Antitoxin component of a type II toxin-antitoxin (TA) system.</text>
</comment>
<evidence type="ECO:0000256" key="1">
    <source>
        <dbReference type="ARBA" id="ARBA00009981"/>
    </source>
</evidence>
<dbReference type="InterPro" id="IPR006442">
    <property type="entry name" value="Antitoxin_Phd/YefM"/>
</dbReference>
<dbReference type="EMBL" id="VIFK01000612">
    <property type="protein sequence ID" value="TQE92661.1"/>
    <property type="molecule type" value="Genomic_DNA"/>
</dbReference>
<name>A0A540V7F3_9GAMM</name>
<comment type="similarity">
    <text evidence="1 2">Belongs to the phD/YefM antitoxin family.</text>
</comment>
<dbReference type="InterPro" id="IPR036165">
    <property type="entry name" value="YefM-like_sf"/>
</dbReference>
<protein>
    <recommendedName>
        <fullName evidence="2">Antitoxin</fullName>
    </recommendedName>
</protein>
<dbReference type="Pfam" id="PF02604">
    <property type="entry name" value="PhdYeFM_antitox"/>
    <property type="match status" value="1"/>
</dbReference>
<dbReference type="PANTHER" id="PTHR35377">
    <property type="entry name" value="ANTITOXIN VAPB49-RELATED-RELATED"/>
    <property type="match status" value="1"/>
</dbReference>
<evidence type="ECO:0000313" key="4">
    <source>
        <dbReference type="Proteomes" id="UP000315400"/>
    </source>
</evidence>
<sequence>MNETVNIHEAKTHLSRLLEKVSQGEPVVIARAGKPIARIVRVDAPSPGSRRRIGFLKGQLEVPDDFDHIGADEIVAAFEGGDASAS</sequence>
<dbReference type="Proteomes" id="UP000315400">
    <property type="component" value="Unassembled WGS sequence"/>
</dbReference>
<dbReference type="NCBIfam" id="TIGR01552">
    <property type="entry name" value="phd_fam"/>
    <property type="match status" value="1"/>
</dbReference>
<dbReference type="SUPFAM" id="SSF143120">
    <property type="entry name" value="YefM-like"/>
    <property type="match status" value="1"/>
</dbReference>
<proteinExistence type="inferred from homology"/>
<organism evidence="3 4">
    <name type="scientific">Spiribacter salinus</name>
    <dbReference type="NCBI Taxonomy" id="1335746"/>
    <lineage>
        <taxon>Bacteria</taxon>
        <taxon>Pseudomonadati</taxon>
        <taxon>Pseudomonadota</taxon>
        <taxon>Gammaproteobacteria</taxon>
        <taxon>Chromatiales</taxon>
        <taxon>Ectothiorhodospiraceae</taxon>
        <taxon>Spiribacter</taxon>
    </lineage>
</organism>
<dbReference type="AlphaFoldDB" id="A0A540V7F3"/>
<gene>
    <name evidence="3" type="ORF">FKY71_19510</name>
</gene>
<accession>A0A540V7F3</accession>
<dbReference type="Gene3D" id="3.40.1620.10">
    <property type="entry name" value="YefM-like domain"/>
    <property type="match status" value="1"/>
</dbReference>